<dbReference type="RefSeq" id="WP_204033630.1">
    <property type="nucleotide sequence ID" value="NZ_BOOW01000060.1"/>
</dbReference>
<dbReference type="AlphaFoldDB" id="A0A919RR16"/>
<evidence type="ECO:0000313" key="5">
    <source>
        <dbReference type="Proteomes" id="UP000606172"/>
    </source>
</evidence>
<evidence type="ECO:0000256" key="2">
    <source>
        <dbReference type="PROSITE-ProRule" id="PRU00335"/>
    </source>
</evidence>
<evidence type="ECO:0000256" key="1">
    <source>
        <dbReference type="ARBA" id="ARBA00023125"/>
    </source>
</evidence>
<accession>A0A919RR16</accession>
<feature type="DNA-binding region" description="H-T-H motif" evidence="2">
    <location>
        <begin position="37"/>
        <end position="56"/>
    </location>
</feature>
<name>A0A919RR16_9ACTN</name>
<proteinExistence type="predicted"/>
<dbReference type="SUPFAM" id="SSF48498">
    <property type="entry name" value="Tetracyclin repressor-like, C-terminal domain"/>
    <property type="match status" value="1"/>
</dbReference>
<organism evidence="4 5">
    <name type="scientific">Sinosporangium siamense</name>
    <dbReference type="NCBI Taxonomy" id="1367973"/>
    <lineage>
        <taxon>Bacteria</taxon>
        <taxon>Bacillati</taxon>
        <taxon>Actinomycetota</taxon>
        <taxon>Actinomycetes</taxon>
        <taxon>Streptosporangiales</taxon>
        <taxon>Streptosporangiaceae</taxon>
        <taxon>Sinosporangium</taxon>
    </lineage>
</organism>
<reference evidence="4" key="1">
    <citation type="submission" date="2021-01" db="EMBL/GenBank/DDBJ databases">
        <title>Whole genome shotgun sequence of Sinosporangium siamense NBRC 109515.</title>
        <authorList>
            <person name="Komaki H."/>
            <person name="Tamura T."/>
        </authorList>
    </citation>
    <scope>NUCLEOTIDE SEQUENCE</scope>
    <source>
        <strain evidence="4">NBRC 109515</strain>
    </source>
</reference>
<dbReference type="InterPro" id="IPR009057">
    <property type="entry name" value="Homeodomain-like_sf"/>
</dbReference>
<dbReference type="PANTHER" id="PTHR30055:SF148">
    <property type="entry name" value="TETR-FAMILY TRANSCRIPTIONAL REGULATOR"/>
    <property type="match status" value="1"/>
</dbReference>
<dbReference type="Gene3D" id="1.10.357.10">
    <property type="entry name" value="Tetracycline Repressor, domain 2"/>
    <property type="match status" value="1"/>
</dbReference>
<dbReference type="EMBL" id="BOOW01000060">
    <property type="protein sequence ID" value="GII97475.1"/>
    <property type="molecule type" value="Genomic_DNA"/>
</dbReference>
<dbReference type="PROSITE" id="PS50977">
    <property type="entry name" value="HTH_TETR_2"/>
    <property type="match status" value="1"/>
</dbReference>
<feature type="domain" description="HTH tetR-type" evidence="3">
    <location>
        <begin position="14"/>
        <end position="74"/>
    </location>
</feature>
<dbReference type="GO" id="GO:0000976">
    <property type="term" value="F:transcription cis-regulatory region binding"/>
    <property type="evidence" value="ECO:0007669"/>
    <property type="project" value="TreeGrafter"/>
</dbReference>
<comment type="caution">
    <text evidence="4">The sequence shown here is derived from an EMBL/GenBank/DDBJ whole genome shotgun (WGS) entry which is preliminary data.</text>
</comment>
<evidence type="ECO:0000313" key="4">
    <source>
        <dbReference type="EMBL" id="GII97475.1"/>
    </source>
</evidence>
<keyword evidence="5" id="KW-1185">Reference proteome</keyword>
<gene>
    <name evidence="4" type="ORF">Ssi02_77060</name>
</gene>
<dbReference type="InterPro" id="IPR036271">
    <property type="entry name" value="Tet_transcr_reg_TetR-rel_C_sf"/>
</dbReference>
<sequence>MSDSPHPPTRRRGEALRRAIFDAVVEQLGTVGYAKLSTNSVAAAAGTGKAALYRRWSNKEELVREALKDLLPPPPEIEPGTPLREGLLELLRYLNQTLFDSKGAAFQAVAAAGGGETEKLRVLFHETVTVPCQERIAELVRRHASVPESQERLIVMTGPAMLMYHCLSGQPKSTDHQVENIVDELLLPYLRERS</sequence>
<dbReference type="GO" id="GO:0003700">
    <property type="term" value="F:DNA-binding transcription factor activity"/>
    <property type="evidence" value="ECO:0007669"/>
    <property type="project" value="TreeGrafter"/>
</dbReference>
<dbReference type="InterPro" id="IPR050109">
    <property type="entry name" value="HTH-type_TetR-like_transc_reg"/>
</dbReference>
<keyword evidence="1 2" id="KW-0238">DNA-binding</keyword>
<dbReference type="InterPro" id="IPR001647">
    <property type="entry name" value="HTH_TetR"/>
</dbReference>
<dbReference type="Proteomes" id="UP000606172">
    <property type="component" value="Unassembled WGS sequence"/>
</dbReference>
<dbReference type="PANTHER" id="PTHR30055">
    <property type="entry name" value="HTH-TYPE TRANSCRIPTIONAL REGULATOR RUTR"/>
    <property type="match status" value="1"/>
</dbReference>
<evidence type="ECO:0000259" key="3">
    <source>
        <dbReference type="PROSITE" id="PS50977"/>
    </source>
</evidence>
<dbReference type="PRINTS" id="PR00455">
    <property type="entry name" value="HTHTETR"/>
</dbReference>
<protein>
    <submittedName>
        <fullName evidence="4">TetR family transcriptional regulator</fullName>
    </submittedName>
</protein>
<dbReference type="Pfam" id="PF00440">
    <property type="entry name" value="TetR_N"/>
    <property type="match status" value="1"/>
</dbReference>
<dbReference type="SUPFAM" id="SSF46689">
    <property type="entry name" value="Homeodomain-like"/>
    <property type="match status" value="1"/>
</dbReference>